<dbReference type="Pfam" id="PF00891">
    <property type="entry name" value="Methyltransf_2"/>
    <property type="match status" value="1"/>
</dbReference>
<feature type="active site" description="Proton acceptor" evidence="8">
    <location>
        <position position="264"/>
    </location>
</feature>
<dbReference type="InterPro" id="IPR016461">
    <property type="entry name" value="COMT-like"/>
</dbReference>
<name>A0A6J1CQZ7_MOMCH</name>
<evidence type="ECO:0000313" key="12">
    <source>
        <dbReference type="RefSeq" id="XP_022143497.1"/>
    </source>
</evidence>
<dbReference type="InterPro" id="IPR012967">
    <property type="entry name" value="COMT_dimerisation"/>
</dbReference>
<proteinExistence type="predicted"/>
<dbReference type="FunFam" id="3.40.50.150:FF:000061">
    <property type="entry name" value="Caffeic acid O-methyltransferase"/>
    <property type="match status" value="1"/>
</dbReference>
<dbReference type="AlphaFoldDB" id="A0A6J1CQZ7"/>
<dbReference type="GO" id="GO:0047763">
    <property type="term" value="F:caffeate O-methyltransferase activity"/>
    <property type="evidence" value="ECO:0007669"/>
    <property type="project" value="UniProtKB-EC"/>
</dbReference>
<feature type="unsure residue" description="D or N" evidence="12">
    <location>
        <position position="277"/>
    </location>
</feature>
<feature type="domain" description="O-methyltransferase C-terminal" evidence="9">
    <location>
        <begin position="134"/>
        <end position="339"/>
    </location>
</feature>
<dbReference type="Pfam" id="PF08100">
    <property type="entry name" value="Dimerisation"/>
    <property type="match status" value="1"/>
</dbReference>
<dbReference type="PIRSF" id="PIRSF005739">
    <property type="entry name" value="O-mtase"/>
    <property type="match status" value="1"/>
</dbReference>
<dbReference type="EC" id="2.1.1.68" evidence="6"/>
<keyword evidence="2" id="KW-0489">Methyltransferase</keyword>
<evidence type="ECO:0000313" key="11">
    <source>
        <dbReference type="Proteomes" id="UP000504603"/>
    </source>
</evidence>
<organism evidence="11 12">
    <name type="scientific">Momordica charantia</name>
    <name type="common">Bitter gourd</name>
    <name type="synonym">Balsam pear</name>
    <dbReference type="NCBI Taxonomy" id="3673"/>
    <lineage>
        <taxon>Eukaryota</taxon>
        <taxon>Viridiplantae</taxon>
        <taxon>Streptophyta</taxon>
        <taxon>Embryophyta</taxon>
        <taxon>Tracheophyta</taxon>
        <taxon>Spermatophyta</taxon>
        <taxon>Magnoliopsida</taxon>
        <taxon>eudicotyledons</taxon>
        <taxon>Gunneridae</taxon>
        <taxon>Pentapetalae</taxon>
        <taxon>rosids</taxon>
        <taxon>fabids</taxon>
        <taxon>Cucurbitales</taxon>
        <taxon>Cucurbitaceae</taxon>
        <taxon>Momordiceae</taxon>
        <taxon>Momordica</taxon>
    </lineage>
</organism>
<evidence type="ECO:0000256" key="6">
    <source>
        <dbReference type="ARBA" id="ARBA00039011"/>
    </source>
</evidence>
<keyword evidence="5" id="KW-0438">Lignin biosynthesis</keyword>
<dbReference type="OrthoDB" id="1606438at2759"/>
<dbReference type="InterPro" id="IPR036390">
    <property type="entry name" value="WH_DNA-bd_sf"/>
</dbReference>
<dbReference type="SUPFAM" id="SSF46785">
    <property type="entry name" value="Winged helix' DNA-binding domain"/>
    <property type="match status" value="1"/>
</dbReference>
<dbReference type="Gene3D" id="1.10.10.10">
    <property type="entry name" value="Winged helix-like DNA-binding domain superfamily/Winged helix DNA-binding domain"/>
    <property type="match status" value="1"/>
</dbReference>
<dbReference type="InterPro" id="IPR036388">
    <property type="entry name" value="WH-like_DNA-bd_sf"/>
</dbReference>
<dbReference type="GO" id="GO:0046983">
    <property type="term" value="F:protein dimerization activity"/>
    <property type="evidence" value="ECO:0007669"/>
    <property type="project" value="InterPro"/>
</dbReference>
<evidence type="ECO:0000256" key="4">
    <source>
        <dbReference type="ARBA" id="ARBA00022691"/>
    </source>
</evidence>
<dbReference type="Proteomes" id="UP000504603">
    <property type="component" value="Unplaced"/>
</dbReference>
<keyword evidence="3" id="KW-0808">Transferase</keyword>
<dbReference type="KEGG" id="mcha:111013374"/>
<evidence type="ECO:0000259" key="9">
    <source>
        <dbReference type="Pfam" id="PF00891"/>
    </source>
</evidence>
<gene>
    <name evidence="12" type="primary">LOC111013374</name>
</gene>
<evidence type="ECO:0000259" key="10">
    <source>
        <dbReference type="Pfam" id="PF08100"/>
    </source>
</evidence>
<keyword evidence="11" id="KW-1185">Reference proteome</keyword>
<dbReference type="PROSITE" id="PS51683">
    <property type="entry name" value="SAM_OMT_II"/>
    <property type="match status" value="1"/>
</dbReference>
<reference evidence="12" key="1">
    <citation type="submission" date="2025-08" db="UniProtKB">
        <authorList>
            <consortium name="RefSeq"/>
        </authorList>
    </citation>
    <scope>IDENTIFICATION</scope>
    <source>
        <strain evidence="12">OHB3-1</strain>
    </source>
</reference>
<evidence type="ECO:0000256" key="8">
    <source>
        <dbReference type="PIRSR" id="PIRSR005739-1"/>
    </source>
</evidence>
<dbReference type="GO" id="GO:0032259">
    <property type="term" value="P:methylation"/>
    <property type="evidence" value="ECO:0007669"/>
    <property type="project" value="UniProtKB-KW"/>
</dbReference>
<evidence type="ECO:0000256" key="2">
    <source>
        <dbReference type="ARBA" id="ARBA00022603"/>
    </source>
</evidence>
<accession>A0A6J1CQZ7</accession>
<comment type="pathway">
    <text evidence="1">Aromatic compound metabolism; phenylpropanoid biosynthesis.</text>
</comment>
<protein>
    <recommendedName>
        <fullName evidence="6">caffeate O-methyltransferase</fullName>
        <ecNumber evidence="6">2.1.1.68</ecNumber>
    </recommendedName>
</protein>
<sequence length="358" mass="39133">MALQDSVAVLSSSKKAQASSTGAASSEFCSKILTCRRDGIILAKAGPGAELAAAEIAAKITATNPNAASMVDRILRLLATHSVVVCSTAEDEGGNVKRLYSLTPVSKYFVGNEDGVSLGPAMELIQDKVLLDSWRQLKNAVIEGGVPFNRAHGGAHAFEYPCLDPRFSKVFNTAMINHTTMGINKIVEFYKGFENLKQLVDVGGGLGVTLQVITSKYRSIKGINFDLPRVIRDAPTYPGVEHIGGDMFESVPKGDAIFMKWILHDWSDKHCVKLLKDCHVAIPDEGKVIVVDAVVPMVIETTSTMKFVTQGDVLMMTQSPGGKERTRDEFKALATKARFKHINFECFVYNLWVMEFIK</sequence>
<dbReference type="SUPFAM" id="SSF53335">
    <property type="entry name" value="S-adenosyl-L-methionine-dependent methyltransferases"/>
    <property type="match status" value="1"/>
</dbReference>
<dbReference type="GO" id="GO:0009809">
    <property type="term" value="P:lignin biosynthetic process"/>
    <property type="evidence" value="ECO:0007669"/>
    <property type="project" value="UniProtKB-KW"/>
</dbReference>
<evidence type="ECO:0000256" key="7">
    <source>
        <dbReference type="ARBA" id="ARBA00045231"/>
    </source>
</evidence>
<dbReference type="Gene3D" id="3.40.50.150">
    <property type="entry name" value="Vaccinia Virus protein VP39"/>
    <property type="match status" value="1"/>
</dbReference>
<dbReference type="RefSeq" id="XP_022143497.1">
    <property type="nucleotide sequence ID" value="XM_022287805.1"/>
</dbReference>
<keyword evidence="4" id="KW-0949">S-adenosyl-L-methionine</keyword>
<evidence type="ECO:0000256" key="3">
    <source>
        <dbReference type="ARBA" id="ARBA00022679"/>
    </source>
</evidence>
<dbReference type="InterPro" id="IPR029063">
    <property type="entry name" value="SAM-dependent_MTases_sf"/>
</dbReference>
<feature type="domain" description="O-methyltransferase dimerisation" evidence="10">
    <location>
        <begin position="47"/>
        <end position="110"/>
    </location>
</feature>
<comment type="function">
    <text evidence="7">Catalyzes the conversion of caffeic acid to ferulic acid and of 5-hydroxyferulic acid to sinapic acid. The resulting products may subsequently be converted to the corresponding alcohols that are incorporated into lignins.</text>
</comment>
<evidence type="ECO:0000256" key="1">
    <source>
        <dbReference type="ARBA" id="ARBA00004928"/>
    </source>
</evidence>
<dbReference type="InterPro" id="IPR001077">
    <property type="entry name" value="COMT_C"/>
</dbReference>
<dbReference type="FunFam" id="1.10.10.10:FF:000357">
    <property type="entry name" value="Caffeic acid 3-O-methyltransferase"/>
    <property type="match status" value="1"/>
</dbReference>
<evidence type="ECO:0000256" key="5">
    <source>
        <dbReference type="ARBA" id="ARBA00022733"/>
    </source>
</evidence>
<dbReference type="PANTHER" id="PTHR11746">
    <property type="entry name" value="O-METHYLTRANSFERASE"/>
    <property type="match status" value="1"/>
</dbReference>